<comment type="caution">
    <text evidence="1">The sequence shown here is derived from an EMBL/GenBank/DDBJ whole genome shotgun (WGS) entry which is preliminary data.</text>
</comment>
<evidence type="ECO:0000313" key="1">
    <source>
        <dbReference type="EMBL" id="ELS56315.1"/>
    </source>
</evidence>
<accession>L8PIQ6</accession>
<dbReference type="AlphaFoldDB" id="L8PIQ6"/>
<evidence type="ECO:0000313" key="2">
    <source>
        <dbReference type="Proteomes" id="UP000011205"/>
    </source>
</evidence>
<proteinExistence type="predicted"/>
<reference evidence="1 2" key="1">
    <citation type="journal article" date="2013" name="Genome Announc.">
        <title>Draft Genome Sequence of Streptomyces viridochromogenes Strain Tu57, Producer of Avilamycin.</title>
        <authorList>
            <person name="Gruning B.A."/>
            <person name="Erxleben A."/>
            <person name="Hahnlein A."/>
            <person name="Gunther S."/>
        </authorList>
    </citation>
    <scope>NUCLEOTIDE SEQUENCE [LARGE SCALE GENOMIC DNA]</scope>
    <source>
        <strain evidence="1 2">Tue57</strain>
    </source>
</reference>
<gene>
    <name evidence="1" type="ORF">STVIR_2738</name>
</gene>
<dbReference type="EMBL" id="AMLP01000089">
    <property type="protein sequence ID" value="ELS56315.1"/>
    <property type="molecule type" value="Genomic_DNA"/>
</dbReference>
<organism evidence="1 2">
    <name type="scientific">Streptomyces viridochromogenes Tue57</name>
    <dbReference type="NCBI Taxonomy" id="1160705"/>
    <lineage>
        <taxon>Bacteria</taxon>
        <taxon>Bacillati</taxon>
        <taxon>Actinomycetota</taxon>
        <taxon>Actinomycetes</taxon>
        <taxon>Kitasatosporales</taxon>
        <taxon>Streptomycetaceae</taxon>
        <taxon>Streptomyces</taxon>
    </lineage>
</organism>
<name>L8PIQ6_STRVR</name>
<sequence length="69" mass="7407">MKVPPTPDALPLLTKGDIDTLWARLSEGESANRVTMAGRKLGTTIGKGSVIAYPMGKALREAPYRSHGR</sequence>
<protein>
    <submittedName>
        <fullName evidence="1">Uncharacterized protein</fullName>
    </submittedName>
</protein>
<dbReference type="Proteomes" id="UP000011205">
    <property type="component" value="Unassembled WGS sequence"/>
</dbReference>
<dbReference type="PATRIC" id="fig|1160705.3.peg.2713"/>